<keyword evidence="2" id="KW-1185">Reference proteome</keyword>
<sequence>MGKGRLRADLLAQTIGAEEFPLSRRKWERISKVLLRVCKQRACRAKSTHGTSGTTLCLFGSHLSSLSYSFQSRLTWNNLGGGWAPKLHKTQRGYHQQVNASCRALTASDATFEEPQKRRNGFRVADFDVPQTTLGSKSRHGRWSFCKCLPCLSSSFFLPIQVRLCCGVKCRSWGSYSVGASLSPLCREIFPVTHPMPTDPGRPPDDLLVYPVP</sequence>
<dbReference type="AlphaFoldDB" id="A0AA40B116"/>
<organism evidence="1 2">
    <name type="scientific">Lasiosphaeris hirsuta</name>
    <dbReference type="NCBI Taxonomy" id="260670"/>
    <lineage>
        <taxon>Eukaryota</taxon>
        <taxon>Fungi</taxon>
        <taxon>Dikarya</taxon>
        <taxon>Ascomycota</taxon>
        <taxon>Pezizomycotina</taxon>
        <taxon>Sordariomycetes</taxon>
        <taxon>Sordariomycetidae</taxon>
        <taxon>Sordariales</taxon>
        <taxon>Lasiosphaeriaceae</taxon>
        <taxon>Lasiosphaeris</taxon>
    </lineage>
</organism>
<reference evidence="1" key="1">
    <citation type="submission" date="2023-06" db="EMBL/GenBank/DDBJ databases">
        <title>Genome-scale phylogeny and comparative genomics of the fungal order Sordariales.</title>
        <authorList>
            <consortium name="Lawrence Berkeley National Laboratory"/>
            <person name="Hensen N."/>
            <person name="Bonometti L."/>
            <person name="Westerberg I."/>
            <person name="Brannstrom I.O."/>
            <person name="Guillou S."/>
            <person name="Cros-Aarteil S."/>
            <person name="Calhoun S."/>
            <person name="Haridas S."/>
            <person name="Kuo A."/>
            <person name="Mondo S."/>
            <person name="Pangilinan J."/>
            <person name="Riley R."/>
            <person name="Labutti K."/>
            <person name="Andreopoulos B."/>
            <person name="Lipzen A."/>
            <person name="Chen C."/>
            <person name="Yanf M."/>
            <person name="Daum C."/>
            <person name="Ng V."/>
            <person name="Clum A."/>
            <person name="Steindorff A."/>
            <person name="Ohm R."/>
            <person name="Martin F."/>
            <person name="Silar P."/>
            <person name="Natvig D."/>
            <person name="Lalanne C."/>
            <person name="Gautier V."/>
            <person name="Ament-Velasquez S.L."/>
            <person name="Kruys A."/>
            <person name="Hutchinson M.I."/>
            <person name="Powell A.J."/>
            <person name="Barry K."/>
            <person name="Miller A.N."/>
            <person name="Grigoriev I.V."/>
            <person name="Debuchy R."/>
            <person name="Gladieux P."/>
            <person name="Thoren M.H."/>
            <person name="Johannesson H."/>
        </authorList>
    </citation>
    <scope>NUCLEOTIDE SEQUENCE</scope>
    <source>
        <strain evidence="1">SMH4607-1</strain>
    </source>
</reference>
<gene>
    <name evidence="1" type="ORF">B0H67DRAFT_137781</name>
</gene>
<dbReference type="Proteomes" id="UP001172102">
    <property type="component" value="Unassembled WGS sequence"/>
</dbReference>
<proteinExistence type="predicted"/>
<dbReference type="EMBL" id="JAUKUA010000002">
    <property type="protein sequence ID" value="KAK0725711.1"/>
    <property type="molecule type" value="Genomic_DNA"/>
</dbReference>
<comment type="caution">
    <text evidence="1">The sequence shown here is derived from an EMBL/GenBank/DDBJ whole genome shotgun (WGS) entry which is preliminary data.</text>
</comment>
<protein>
    <submittedName>
        <fullName evidence="1">Uncharacterized protein</fullName>
    </submittedName>
</protein>
<name>A0AA40B116_9PEZI</name>
<accession>A0AA40B116</accession>
<evidence type="ECO:0000313" key="2">
    <source>
        <dbReference type="Proteomes" id="UP001172102"/>
    </source>
</evidence>
<evidence type="ECO:0000313" key="1">
    <source>
        <dbReference type="EMBL" id="KAK0725711.1"/>
    </source>
</evidence>